<reference evidence="2" key="1">
    <citation type="submission" date="2008-04" db="EMBL/GenBank/DDBJ databases">
        <title>Draft genome sequence of Providencia stuartii (ATCC 25827).</title>
        <authorList>
            <person name="Sudarsanam P."/>
            <person name="Ley R."/>
            <person name="Guruge J."/>
            <person name="Turnbaugh P.J."/>
            <person name="Mahowald M."/>
            <person name="Liep D."/>
            <person name="Gordon J."/>
        </authorList>
    </citation>
    <scope>NUCLEOTIDE SEQUENCE [LARGE SCALE GENOMIC DNA]</scope>
    <source>
        <strain evidence="2">ATCC 25827</strain>
    </source>
</reference>
<dbReference type="EMBL" id="ABJD02000099">
    <property type="protein sequence ID" value="EDU60711.1"/>
    <property type="molecule type" value="Genomic_DNA"/>
</dbReference>
<sequence>MYVYSTYQIICKFLDVAAKKQKKPYFSFLRMIVTFRYFTLKSTSNY</sequence>
<name>A0AA86YMY5_PROST</name>
<dbReference type="AlphaFoldDB" id="A0AA86YMY5"/>
<dbReference type="Proteomes" id="UP000004506">
    <property type="component" value="Unassembled WGS sequence"/>
</dbReference>
<gene>
    <name evidence="1" type="ORF">PROSTU_01245</name>
</gene>
<accession>A0AA86YMY5</accession>
<protein>
    <submittedName>
        <fullName evidence="1">Uncharacterized protein</fullName>
    </submittedName>
</protein>
<comment type="caution">
    <text evidence="1">The sequence shown here is derived from an EMBL/GenBank/DDBJ whole genome shotgun (WGS) entry which is preliminary data.</text>
</comment>
<evidence type="ECO:0000313" key="2">
    <source>
        <dbReference type="Proteomes" id="UP000004506"/>
    </source>
</evidence>
<reference evidence="2" key="2">
    <citation type="submission" date="2008-04" db="EMBL/GenBank/DDBJ databases">
        <title>Draft genome sequence of Providencia stuartii(ATCC 25827).</title>
        <authorList>
            <person name="Sudarsanam P."/>
            <person name="Ley R."/>
            <person name="Guruge J."/>
            <person name="Turnbaugh P.J."/>
            <person name="Mahowald M."/>
            <person name="Liep D."/>
            <person name="Gordon J."/>
        </authorList>
    </citation>
    <scope>NUCLEOTIDE SEQUENCE [LARGE SCALE GENOMIC DNA]</scope>
    <source>
        <strain evidence="2">ATCC 25827</strain>
    </source>
</reference>
<evidence type="ECO:0000313" key="1">
    <source>
        <dbReference type="EMBL" id="EDU60711.1"/>
    </source>
</evidence>
<organism evidence="1 2">
    <name type="scientific">Providencia stuartii ATCC 25827</name>
    <dbReference type="NCBI Taxonomy" id="471874"/>
    <lineage>
        <taxon>Bacteria</taxon>
        <taxon>Pseudomonadati</taxon>
        <taxon>Pseudomonadota</taxon>
        <taxon>Gammaproteobacteria</taxon>
        <taxon>Enterobacterales</taxon>
        <taxon>Morganellaceae</taxon>
        <taxon>Providencia</taxon>
    </lineage>
</organism>
<reference evidence="1 2" key="3">
    <citation type="submission" date="2008-05" db="EMBL/GenBank/DDBJ databases">
        <authorList>
            <person name="Fulton L."/>
            <person name="Clifton S."/>
            <person name="Fulton B."/>
            <person name="Xu J."/>
            <person name="Minx P."/>
            <person name="Pepin K.H."/>
            <person name="Johnson M."/>
            <person name="Thiruvilangam P."/>
            <person name="Bhonagiri V."/>
            <person name="Nash W.E."/>
            <person name="Mardis E.R."/>
            <person name="Wilson R.K."/>
        </authorList>
    </citation>
    <scope>NUCLEOTIDE SEQUENCE [LARGE SCALE GENOMIC DNA]</scope>
    <source>
        <strain evidence="1 2">ATCC 25827</strain>
    </source>
</reference>
<proteinExistence type="predicted"/>